<keyword evidence="2" id="KW-1185">Reference proteome</keyword>
<feature type="non-terminal residue" evidence="1">
    <location>
        <position position="1"/>
    </location>
</feature>
<comment type="caution">
    <text evidence="1">The sequence shown here is derived from an EMBL/GenBank/DDBJ whole genome shotgun (WGS) entry which is preliminary data.</text>
</comment>
<organism evidence="1 2">
    <name type="scientific">Trichonephila clavata</name>
    <name type="common">Joro spider</name>
    <name type="synonym">Nephila clavata</name>
    <dbReference type="NCBI Taxonomy" id="2740835"/>
    <lineage>
        <taxon>Eukaryota</taxon>
        <taxon>Metazoa</taxon>
        <taxon>Ecdysozoa</taxon>
        <taxon>Arthropoda</taxon>
        <taxon>Chelicerata</taxon>
        <taxon>Arachnida</taxon>
        <taxon>Araneae</taxon>
        <taxon>Araneomorphae</taxon>
        <taxon>Entelegynae</taxon>
        <taxon>Araneoidea</taxon>
        <taxon>Nephilidae</taxon>
        <taxon>Trichonephila</taxon>
    </lineage>
</organism>
<dbReference type="OrthoDB" id="616263at2759"/>
<evidence type="ECO:0000313" key="2">
    <source>
        <dbReference type="Proteomes" id="UP000887116"/>
    </source>
</evidence>
<dbReference type="Proteomes" id="UP000887116">
    <property type="component" value="Unassembled WGS sequence"/>
</dbReference>
<accession>A0A8X6HK57</accession>
<reference evidence="1" key="1">
    <citation type="submission" date="2020-07" db="EMBL/GenBank/DDBJ databases">
        <title>Multicomponent nature underlies the extraordinary mechanical properties of spider dragline silk.</title>
        <authorList>
            <person name="Kono N."/>
            <person name="Nakamura H."/>
            <person name="Mori M."/>
            <person name="Yoshida Y."/>
            <person name="Ohtoshi R."/>
            <person name="Malay A.D."/>
            <person name="Moran D.A.P."/>
            <person name="Tomita M."/>
            <person name="Numata K."/>
            <person name="Arakawa K."/>
        </authorList>
    </citation>
    <scope>NUCLEOTIDE SEQUENCE</scope>
</reference>
<evidence type="ECO:0000313" key="1">
    <source>
        <dbReference type="EMBL" id="GFR25063.1"/>
    </source>
</evidence>
<name>A0A8X6HK57_TRICU</name>
<proteinExistence type="predicted"/>
<sequence length="111" mass="12540">VIEQRDVQIVIWLDFWLEHLTAAKVAKVNKAFGVGTTSELTAHRLFAKFRNDDMEIDHKSGAVRPVRCNVNHLRESRVPINVNGTTVRIRTLFSNTVNLLTFGGNRLGEKA</sequence>
<dbReference type="AlphaFoldDB" id="A0A8X6HK57"/>
<gene>
    <name evidence="1" type="ORF">TNCT_364991</name>
</gene>
<dbReference type="EMBL" id="BMAO01038445">
    <property type="protein sequence ID" value="GFR25063.1"/>
    <property type="molecule type" value="Genomic_DNA"/>
</dbReference>
<protein>
    <submittedName>
        <fullName evidence="1">Uncharacterized protein</fullName>
    </submittedName>
</protein>